<proteinExistence type="predicted"/>
<dbReference type="KEGG" id="ast:Asulf_00899"/>
<evidence type="ECO:0000313" key="2">
    <source>
        <dbReference type="Proteomes" id="UP000013307"/>
    </source>
</evidence>
<dbReference type="RefSeq" id="WP_015590504.1">
    <property type="nucleotide sequence ID" value="NC_021169.1"/>
</dbReference>
<accession>N0BK77</accession>
<reference evidence="1 2" key="1">
    <citation type="journal article" date="2013" name="Genome Announc.">
        <title>Complete Genome Sequence of the Thermophilic and Facultatively Chemolithoautotrophic Sulfate Reducer Archaeoglobus sulfaticallidus Strain PM70-1T.</title>
        <authorList>
            <person name="Stokke R."/>
            <person name="Hocking W.P."/>
            <person name="Steinsbu B.O."/>
            <person name="Steen I.H."/>
        </authorList>
    </citation>
    <scope>NUCLEOTIDE SEQUENCE [LARGE SCALE GENOMIC DNA]</scope>
    <source>
        <strain evidence="1">PM70-1</strain>
    </source>
</reference>
<dbReference type="GeneID" id="77093658"/>
<organism evidence="1 2">
    <name type="scientific">Archaeoglobus sulfaticallidus PM70-1</name>
    <dbReference type="NCBI Taxonomy" id="387631"/>
    <lineage>
        <taxon>Archaea</taxon>
        <taxon>Methanobacteriati</taxon>
        <taxon>Methanobacteriota</taxon>
        <taxon>Archaeoglobi</taxon>
        <taxon>Archaeoglobales</taxon>
        <taxon>Archaeoglobaceae</taxon>
        <taxon>Archaeoglobus</taxon>
    </lineage>
</organism>
<gene>
    <name evidence="1" type="ORF">Asulf_00899</name>
</gene>
<evidence type="ECO:0000313" key="1">
    <source>
        <dbReference type="EMBL" id="AGK60906.1"/>
    </source>
</evidence>
<name>N0BK77_9EURY</name>
<dbReference type="STRING" id="387631.Asulf_00899"/>
<dbReference type="Proteomes" id="UP000013307">
    <property type="component" value="Chromosome"/>
</dbReference>
<protein>
    <submittedName>
        <fullName evidence="1">Uncharacterized protein</fullName>
    </submittedName>
</protein>
<sequence>MRMSKVMNEIALNPEFMAYVIGLEMEVKELRRIFENYIKR</sequence>
<dbReference type="EMBL" id="CP005290">
    <property type="protein sequence ID" value="AGK60906.1"/>
    <property type="molecule type" value="Genomic_DNA"/>
</dbReference>
<keyword evidence="2" id="KW-1185">Reference proteome</keyword>
<dbReference type="HOGENOM" id="CLU_3282656_0_0_2"/>
<dbReference type="AlphaFoldDB" id="N0BK77"/>